<evidence type="ECO:0000256" key="5">
    <source>
        <dbReference type="ARBA" id="ARBA00022490"/>
    </source>
</evidence>
<gene>
    <name evidence="9" type="ORF">P879_07692</name>
</gene>
<dbReference type="PROSITE" id="PS50077">
    <property type="entry name" value="HEAT_REPEAT"/>
    <property type="match status" value="1"/>
</dbReference>
<feature type="region of interest" description="Disordered" evidence="8">
    <location>
        <begin position="304"/>
        <end position="329"/>
    </location>
</feature>
<feature type="region of interest" description="Disordered" evidence="8">
    <location>
        <begin position="1363"/>
        <end position="1389"/>
    </location>
</feature>
<feature type="region of interest" description="Disordered" evidence="8">
    <location>
        <begin position="1192"/>
        <end position="1236"/>
    </location>
</feature>
<evidence type="ECO:0000256" key="7">
    <source>
        <dbReference type="PROSITE-ProRule" id="PRU00103"/>
    </source>
</evidence>
<evidence type="ECO:0000256" key="4">
    <source>
        <dbReference type="ARBA" id="ARBA00007153"/>
    </source>
</evidence>
<evidence type="ECO:0000256" key="1">
    <source>
        <dbReference type="ARBA" id="ARBA00002907"/>
    </source>
</evidence>
<evidence type="ECO:0000313" key="10">
    <source>
        <dbReference type="Proteomes" id="UP000699462"/>
    </source>
</evidence>
<feature type="compositionally biased region" description="Polar residues" evidence="8">
    <location>
        <begin position="1371"/>
        <end position="1387"/>
    </location>
</feature>
<evidence type="ECO:0000256" key="2">
    <source>
        <dbReference type="ARBA" id="ARBA00004123"/>
    </source>
</evidence>
<feature type="compositionally biased region" description="Polar residues" evidence="8">
    <location>
        <begin position="304"/>
        <end position="328"/>
    </location>
</feature>
<feature type="repeat" description="HEAT" evidence="7">
    <location>
        <begin position="86"/>
        <end position="123"/>
    </location>
</feature>
<protein>
    <recommendedName>
        <fullName evidence="11">Huntingtin</fullName>
    </recommendedName>
</protein>
<dbReference type="SUPFAM" id="SSF48371">
    <property type="entry name" value="ARM repeat"/>
    <property type="match status" value="1"/>
</dbReference>
<dbReference type="EMBL" id="JTDF01004366">
    <property type="protein sequence ID" value="KAF8566959.1"/>
    <property type="molecule type" value="Genomic_DNA"/>
</dbReference>
<dbReference type="OrthoDB" id="6250975at2759"/>
<dbReference type="PANTHER" id="PTHR10170:SF10">
    <property type="entry name" value="HUNTINGTIN"/>
    <property type="match status" value="1"/>
</dbReference>
<comment type="subcellular location">
    <subcellularLocation>
        <location evidence="3">Cytoplasm</location>
    </subcellularLocation>
    <subcellularLocation>
        <location evidence="2">Nucleus</location>
    </subcellularLocation>
</comment>
<evidence type="ECO:0000313" key="9">
    <source>
        <dbReference type="EMBL" id="KAF8566959.1"/>
    </source>
</evidence>
<dbReference type="GO" id="GO:0005737">
    <property type="term" value="C:cytoplasm"/>
    <property type="evidence" value="ECO:0007669"/>
    <property type="project" value="UniProtKB-SubCell"/>
</dbReference>
<keyword evidence="6" id="KW-0539">Nucleus</keyword>
<dbReference type="InterPro" id="IPR024613">
    <property type="entry name" value="Huntingtin_N_HEAT_rpt-2"/>
</dbReference>
<keyword evidence="10" id="KW-1185">Reference proteome</keyword>
<proteinExistence type="inferred from homology"/>
<dbReference type="Pfam" id="PF12372">
    <property type="entry name" value="Htt_N-HEAT"/>
    <property type="match status" value="2"/>
</dbReference>
<sequence>MTDFNLLAALKTLGAGHPTTDNTTIATNLDDDSSIMFSTGSSSVSNASTAQPTRAELLRATHQLVDGLLRMQLKASSSTPGYLSAVLPSLFRLLNNPSQDVRIAADEGINKLIKLLRVSMTHQIILELFVELKRNQSSRTVAASLSKFATLVNRIRISKRRFYMTELLPALITVCKRTEEPVFEALSDHFATIASHLFHYATESELREFLRRQRIHLSSDTALIRRSTAQLLVSTCQYSRYPFALFRILLQDAVVELNSPDRPAVSRCTGLFNTIRYLSIAWQQTLASNCTGLWSETKQTPTSISRTRISPESSSRLTGASARSSEGNCTDIGGLPSSAATVADLPVDLSERDCQLWSLAFFTCLDYAASCSISVSTAALEALLQLLTARRPMTLYPRQWLSRSMHWVLRQTEPLWFEGPTVNSTSGAPDPDDPIELPRFGRIIRNESTNTLPSSVALITRLPDANPPPTRMFGLTSGTDDSLEHRSVSSLSLASSLDADPELSSAHQLVCQQLSAVKARLARAEPQTGHQRSQSDEDYSVDLFVANSSHTSSDPSVVVLNSTPSESVGREARTSHSSTRLEHCPVRLLTLTELLSYLAPTDPVSLLTSGWLISYLSVQFGLINNNSSDLPRPIVQPRTSSQLLAIACLIQLVQMHPVRFVDRLPLDLCCSSDVAPLKDNYPTGVDLTIDLLTTCTDPQVRGQLCLLIGQLIASYLVQQRLLELHDDADRSLRRLFSCLDSLLSSEASGTTYRLALAGLRSCANAVLGCPPTESSVSKGATNLLTDLLNCIARQLTPAARHSYRLVRLEFLHLVGELDWITLNYLESCKLSRPVCAPLTYLTRPTRLFDLAWIETWRLLSDPESDIRDLASLTLTGSLMEVLPTVSDDLLSSFVERSLERRLQFWYPCEFSIFHLPIMSYGLLDCWSAQSVPPCLSGLPVELDVGPAGLLNLPTSAWLLYAESARKMPCSSTERRRPLSMRVHAPGSSRLFRECVAGLLELPCASLLPDDRYMIHGIVRCLNRLLGQTQVLAFTDIWYEAVPSSQTPEKNATDDKSCLERQHRPRIALLSWQCLTLLSATALTTCDLDLHIDLLQLCTGCLTRWALCSLTEGSIPTGIRSMSLDLRHSYTRFALSLLHHVARVLFVLWHVVEDLQPSLVPPSVAHADPFNPDPSLNLLHSIAQISQSDELSTASSITKTNTNPVHSRKLVPGEAQRRPMSARLGSPLKKAQSDSPSSETRRILGYFSHLPHYMALYQTLRAAFQTYKISLNSSCSQDRLVHFLQAYLQTLGCLMGNLRLAETAPYSDELLTYVAVLYHWHPGACLEASTQILRAFVGTNLMSHWDSQLTELYNLALDAKPWPPSQGRTKETTLGSFSSEPNQKTVATDLSEESHNPLDKLFDQYTKRVNILLSPTYSVSMIASWLGLEQLSRTPITAWIRFARQWRIPLPLTSKASGIKTELTQFFKRFEHIVIQTMEGYQSSNCIELQSGILNLLTHLICLKLNYEQLDTGQQFLQNVITHLENLPLELQRYHPVSDGIQPQVNSRKRPISVERPGSPRYSQLISAMFRFLINLTYQQKPPVPASSTETTQVEDASTDVHRTVTFGQVMRMAETLAAEGLESNNLVLAALVPVVVDLYVIQRPLVSSIASEQSRMEQAKDPTFQQLEVQRETVLSFLLRRLAHLPASYDQLCLILEEVSLPSLESATAQNARLFKTVSQVRGSFFLCQYSEDLDVLLIALVLFFYHVNF</sequence>
<dbReference type="InterPro" id="IPR048411">
    <property type="entry name" value="Htt_N_HEAT_rpt-1"/>
</dbReference>
<comment type="function">
    <text evidence="1">May play a role in microtubule-mediated transport or vesicle function.</text>
</comment>
<evidence type="ECO:0000256" key="8">
    <source>
        <dbReference type="SAM" id="MobiDB-lite"/>
    </source>
</evidence>
<organism evidence="9 10">
    <name type="scientific">Paragonimus westermani</name>
    <dbReference type="NCBI Taxonomy" id="34504"/>
    <lineage>
        <taxon>Eukaryota</taxon>
        <taxon>Metazoa</taxon>
        <taxon>Spiralia</taxon>
        <taxon>Lophotrochozoa</taxon>
        <taxon>Platyhelminthes</taxon>
        <taxon>Trematoda</taxon>
        <taxon>Digenea</taxon>
        <taxon>Plagiorchiida</taxon>
        <taxon>Troglotremata</taxon>
        <taxon>Troglotrematidae</taxon>
        <taxon>Paragonimus</taxon>
    </lineage>
</organism>
<reference evidence="9 10" key="1">
    <citation type="submission" date="2019-07" db="EMBL/GenBank/DDBJ databases">
        <title>Annotation for the trematode Paragonimus westermani.</title>
        <authorList>
            <person name="Choi Y.-J."/>
        </authorList>
    </citation>
    <scope>NUCLEOTIDE SEQUENCE [LARGE SCALE GENOMIC DNA]</scope>
    <source>
        <strain evidence="9">180907_Pwestermani</strain>
    </source>
</reference>
<feature type="compositionally biased region" description="Polar residues" evidence="8">
    <location>
        <begin position="551"/>
        <end position="566"/>
    </location>
</feature>
<dbReference type="Pfam" id="PF20926">
    <property type="entry name" value="Htt_N-HEAT_1"/>
    <property type="match status" value="1"/>
</dbReference>
<feature type="compositionally biased region" description="Polar residues" evidence="8">
    <location>
        <begin position="1192"/>
        <end position="1204"/>
    </location>
</feature>
<dbReference type="PANTHER" id="PTHR10170">
    <property type="entry name" value="HUNTINGTON DISEASE PROTEIN"/>
    <property type="match status" value="1"/>
</dbReference>
<comment type="caution">
    <text evidence="9">The sequence shown here is derived from an EMBL/GenBank/DDBJ whole genome shotgun (WGS) entry which is preliminary data.</text>
</comment>
<feature type="compositionally biased region" description="Basic and acidic residues" evidence="8">
    <location>
        <begin position="568"/>
        <end position="578"/>
    </location>
</feature>
<evidence type="ECO:0000256" key="3">
    <source>
        <dbReference type="ARBA" id="ARBA00004496"/>
    </source>
</evidence>
<dbReference type="Gene3D" id="1.25.10.10">
    <property type="entry name" value="Leucine-rich Repeat Variant"/>
    <property type="match status" value="1"/>
</dbReference>
<keyword evidence="5" id="KW-0963">Cytoplasm</keyword>
<comment type="similarity">
    <text evidence="4">Belongs to the huntingtin family.</text>
</comment>
<feature type="region of interest" description="Disordered" evidence="8">
    <location>
        <begin position="551"/>
        <end position="578"/>
    </location>
</feature>
<dbReference type="InterPro" id="IPR028426">
    <property type="entry name" value="Huntingtin_fam"/>
</dbReference>
<name>A0A8T0DGK5_9TREM</name>
<dbReference type="InterPro" id="IPR016024">
    <property type="entry name" value="ARM-type_fold"/>
</dbReference>
<dbReference type="Proteomes" id="UP000699462">
    <property type="component" value="Unassembled WGS sequence"/>
</dbReference>
<evidence type="ECO:0000256" key="6">
    <source>
        <dbReference type="ARBA" id="ARBA00023242"/>
    </source>
</evidence>
<evidence type="ECO:0008006" key="11">
    <source>
        <dbReference type="Google" id="ProtNLM"/>
    </source>
</evidence>
<dbReference type="InterPro" id="IPR011989">
    <property type="entry name" value="ARM-like"/>
</dbReference>
<dbReference type="GO" id="GO:0005634">
    <property type="term" value="C:nucleus"/>
    <property type="evidence" value="ECO:0007669"/>
    <property type="project" value="UniProtKB-SubCell"/>
</dbReference>
<dbReference type="InterPro" id="IPR021133">
    <property type="entry name" value="HEAT_type_2"/>
</dbReference>
<accession>A0A8T0DGK5</accession>